<dbReference type="RefSeq" id="WP_144892400.1">
    <property type="nucleotide sequence ID" value="NZ_CP042218.1"/>
</dbReference>
<dbReference type="OrthoDB" id="9791347at2"/>
<evidence type="ECO:0000259" key="1">
    <source>
        <dbReference type="Pfam" id="PF01878"/>
    </source>
</evidence>
<dbReference type="KEGG" id="lug:FPZ22_09330"/>
<dbReference type="Proteomes" id="UP000316584">
    <property type="component" value="Chromosome"/>
</dbReference>
<dbReference type="SUPFAM" id="SSF88697">
    <property type="entry name" value="PUA domain-like"/>
    <property type="match status" value="1"/>
</dbReference>
<dbReference type="InterPro" id="IPR052181">
    <property type="entry name" value="5hmC_binding"/>
</dbReference>
<proteinExistence type="predicted"/>
<evidence type="ECO:0000313" key="2">
    <source>
        <dbReference type="EMBL" id="QDW67064.1"/>
    </source>
</evidence>
<dbReference type="PANTHER" id="PTHR14087:SF7">
    <property type="entry name" value="THYMOCYTE NUCLEAR PROTEIN 1"/>
    <property type="match status" value="1"/>
</dbReference>
<organism evidence="2 3">
    <name type="scientific">Luteimonas granuli</name>
    <dbReference type="NCBI Taxonomy" id="1176533"/>
    <lineage>
        <taxon>Bacteria</taxon>
        <taxon>Pseudomonadati</taxon>
        <taxon>Pseudomonadota</taxon>
        <taxon>Gammaproteobacteria</taxon>
        <taxon>Lysobacterales</taxon>
        <taxon>Lysobacteraceae</taxon>
        <taxon>Luteimonas</taxon>
    </lineage>
</organism>
<protein>
    <submittedName>
        <fullName evidence="2">EVE domain-containing protein</fullName>
    </submittedName>
</protein>
<accession>A0A518N572</accession>
<dbReference type="Pfam" id="PF01878">
    <property type="entry name" value="EVE"/>
    <property type="match status" value="1"/>
</dbReference>
<dbReference type="InterPro" id="IPR002740">
    <property type="entry name" value="EVE_domain"/>
</dbReference>
<dbReference type="PANTHER" id="PTHR14087">
    <property type="entry name" value="THYMOCYTE NUCLEAR PROTEIN 1"/>
    <property type="match status" value="1"/>
</dbReference>
<dbReference type="CDD" id="cd21133">
    <property type="entry name" value="EVE"/>
    <property type="match status" value="1"/>
</dbReference>
<sequence length="161" mass="18330">MSTTGMRRRYWLMKSEPEDFSIDDLERVGTEPWTGVRNYQARNFMRDGMRRGDGVLFYHSNCAVPGIYGIAEVASSAYPDPTQFDRTSKYFDPKATREEPRWMLVDVGFVRSFAAPVTLEAIRGRAEALGEDFALIRKGSRLSVLPVNAAQWKILLAMEPK</sequence>
<dbReference type="AlphaFoldDB" id="A0A518N572"/>
<keyword evidence="3" id="KW-1185">Reference proteome</keyword>
<gene>
    <name evidence="2" type="ORF">FPZ22_09330</name>
</gene>
<evidence type="ECO:0000313" key="3">
    <source>
        <dbReference type="Proteomes" id="UP000316584"/>
    </source>
</evidence>
<name>A0A518N572_9GAMM</name>
<dbReference type="InterPro" id="IPR047197">
    <property type="entry name" value="THYN1-like_EVE"/>
</dbReference>
<feature type="domain" description="EVE" evidence="1">
    <location>
        <begin position="9"/>
        <end position="158"/>
    </location>
</feature>
<reference evidence="2 3" key="1">
    <citation type="submission" date="2019-07" db="EMBL/GenBank/DDBJ databases">
        <title>Full genome sequence of Luteimonas sp. Gr-4.</title>
        <authorList>
            <person name="Im W.-T."/>
        </authorList>
    </citation>
    <scope>NUCLEOTIDE SEQUENCE [LARGE SCALE GENOMIC DNA]</scope>
    <source>
        <strain evidence="2 3">Gr-4</strain>
    </source>
</reference>
<dbReference type="Gene3D" id="3.10.590.10">
    <property type="entry name" value="ph1033 like domains"/>
    <property type="match status" value="1"/>
</dbReference>
<dbReference type="EMBL" id="CP042218">
    <property type="protein sequence ID" value="QDW67064.1"/>
    <property type="molecule type" value="Genomic_DNA"/>
</dbReference>
<dbReference type="InterPro" id="IPR015947">
    <property type="entry name" value="PUA-like_sf"/>
</dbReference>